<evidence type="ECO:0000259" key="2">
    <source>
        <dbReference type="Pfam" id="PF07811"/>
    </source>
</evidence>
<feature type="domain" description="TadE-like" evidence="2">
    <location>
        <begin position="17"/>
        <end position="59"/>
    </location>
</feature>
<accession>A0ABW7HT99</accession>
<dbReference type="Pfam" id="PF07811">
    <property type="entry name" value="TadE"/>
    <property type="match status" value="1"/>
</dbReference>
<dbReference type="EMBL" id="JBIHMK010000030">
    <property type="protein sequence ID" value="MFH0248650.1"/>
    <property type="molecule type" value="Genomic_DNA"/>
</dbReference>
<dbReference type="Proteomes" id="UP001607069">
    <property type="component" value="Unassembled WGS sequence"/>
</dbReference>
<reference evidence="3 4" key="1">
    <citation type="submission" date="2024-10" db="EMBL/GenBank/DDBJ databases">
        <authorList>
            <person name="Cho J.-C."/>
        </authorList>
    </citation>
    <scope>NUCLEOTIDE SEQUENCE [LARGE SCALE GENOMIC DNA]</scope>
    <source>
        <strain evidence="3 4">KCTC29696</strain>
    </source>
</reference>
<evidence type="ECO:0000256" key="1">
    <source>
        <dbReference type="SAM" id="Phobius"/>
    </source>
</evidence>
<keyword evidence="4" id="KW-1185">Reference proteome</keyword>
<keyword evidence="1" id="KW-1133">Transmembrane helix</keyword>
<name>A0ABW7HT99_9ACTN</name>
<sequence>MPNRFREENVTGGRERGQVAIEYVGVLSLLLLVGLLVIQLGLAVFAVQQVGTASRAAARIASYDEADRDYRQAGRDAMSTWLADEAVFRRAVRGDEVKVTARVPIPSLVPGLLDGLNAERSATMPLD</sequence>
<comment type="caution">
    <text evidence="3">The sequence shown here is derived from an EMBL/GenBank/DDBJ whole genome shotgun (WGS) entry which is preliminary data.</text>
</comment>
<evidence type="ECO:0000313" key="4">
    <source>
        <dbReference type="Proteomes" id="UP001607069"/>
    </source>
</evidence>
<gene>
    <name evidence="3" type="ORF">ACG5V6_10550</name>
</gene>
<feature type="transmembrane region" description="Helical" evidence="1">
    <location>
        <begin position="20"/>
        <end position="47"/>
    </location>
</feature>
<dbReference type="InterPro" id="IPR012495">
    <property type="entry name" value="TadE-like_dom"/>
</dbReference>
<keyword evidence="1" id="KW-0812">Transmembrane</keyword>
<evidence type="ECO:0000313" key="3">
    <source>
        <dbReference type="EMBL" id="MFH0248650.1"/>
    </source>
</evidence>
<organism evidence="3 4">
    <name type="scientific">Streptomyces chitinivorans</name>
    <dbReference type="NCBI Taxonomy" id="1257027"/>
    <lineage>
        <taxon>Bacteria</taxon>
        <taxon>Bacillati</taxon>
        <taxon>Actinomycetota</taxon>
        <taxon>Actinomycetes</taxon>
        <taxon>Kitasatosporales</taxon>
        <taxon>Streptomycetaceae</taxon>
        <taxon>Streptomyces</taxon>
    </lineage>
</organism>
<dbReference type="RefSeq" id="WP_237879628.1">
    <property type="nucleotide sequence ID" value="NZ_BAABEN010000016.1"/>
</dbReference>
<keyword evidence="1" id="KW-0472">Membrane</keyword>
<protein>
    <submittedName>
        <fullName evidence="3">TadE/TadG family type IV pilus assembly protein</fullName>
    </submittedName>
</protein>
<proteinExistence type="predicted"/>